<dbReference type="EMBL" id="CP013100">
    <property type="protein sequence ID" value="ALP54948.1"/>
    <property type="molecule type" value="Genomic_DNA"/>
</dbReference>
<sequence length="345" mass="39115">MAAVKRGDGKIESMFDKLERLQGQSTSKAKQNASDALSTSAPKPKRRSSRRSRVTLEQFNLDLFAKEVDGRFSSYPLNPGSEFPTFLTRIPIFLPMKRGRSLKLDHDNALPFATSWGRGRKHGPPLTVYDEDTLMAIARLRKSRLEGAPANMPIPLSAIQPRSGEDKKDVSVHVLACTLSDIQHECGDSDGGTNLQLRLASIKRLGATVIEFDRITQDKQGYRGTQIKLVDVAWDVYEDNAVLLIQFSPLMAMWLESEYTYINWSVRRQLSDTGKAIHRFLSAQPKQYTIFTEKLMATIGFQRSYRYFMSDLRGTLTKLEELGWLTSWEITGTGRRIPHKLTILR</sequence>
<evidence type="ECO:0000313" key="2">
    <source>
        <dbReference type="EMBL" id="ALP54948.1"/>
    </source>
</evidence>
<evidence type="ECO:0000313" key="3">
    <source>
        <dbReference type="Proteomes" id="UP000055136"/>
    </source>
</evidence>
<gene>
    <name evidence="2" type="ORF">Tel_16975</name>
</gene>
<evidence type="ECO:0000256" key="1">
    <source>
        <dbReference type="SAM" id="MobiDB-lite"/>
    </source>
</evidence>
<dbReference type="AlphaFoldDB" id="A0A0S2TIG8"/>
<feature type="compositionally biased region" description="Basic residues" evidence="1">
    <location>
        <begin position="43"/>
        <end position="52"/>
    </location>
</feature>
<geneLocation type="plasmid" evidence="2 3">
    <name>unnamed</name>
</geneLocation>
<dbReference type="Proteomes" id="UP000055136">
    <property type="component" value="Plasmid unnamed"/>
</dbReference>
<feature type="compositionally biased region" description="Polar residues" evidence="1">
    <location>
        <begin position="22"/>
        <end position="41"/>
    </location>
</feature>
<organism evidence="2 3">
    <name type="scientific">Candidatus Tenderia electrophaga</name>
    <dbReference type="NCBI Taxonomy" id="1748243"/>
    <lineage>
        <taxon>Bacteria</taxon>
        <taxon>Pseudomonadati</taxon>
        <taxon>Pseudomonadota</taxon>
        <taxon>Gammaproteobacteria</taxon>
        <taxon>Candidatus Tenderiales</taxon>
        <taxon>Candidatus Tenderiaceae</taxon>
        <taxon>Candidatus Tenderia</taxon>
    </lineage>
</organism>
<protein>
    <submittedName>
        <fullName evidence="2">Uncharacterized protein</fullName>
    </submittedName>
</protein>
<keyword evidence="2" id="KW-0614">Plasmid</keyword>
<dbReference type="KEGG" id="tee:Tel_16975"/>
<feature type="region of interest" description="Disordered" evidence="1">
    <location>
        <begin position="15"/>
        <end position="52"/>
    </location>
</feature>
<proteinExistence type="predicted"/>
<keyword evidence="3" id="KW-1185">Reference proteome</keyword>
<accession>A0A0S2TIG8</accession>
<reference evidence="2" key="1">
    <citation type="submission" date="2015-10" db="EMBL/GenBank/DDBJ databases">
        <title>Description of Candidatus Tenderia electrophaga gen. nov, sp. nov., an Uncultivated Electroautotroph from a Biocathode Enrichment.</title>
        <authorList>
            <person name="Eddie B.J."/>
            <person name="Malanoski A.P."/>
            <person name="Wang Z."/>
            <person name="Hall R.J."/>
            <person name="Oh S.D."/>
            <person name="Heiner C."/>
            <person name="Lin B."/>
            <person name="Strycharz-Glaven S.M."/>
        </authorList>
    </citation>
    <scope>NUCLEOTIDE SEQUENCE [LARGE SCALE GENOMIC DNA]</scope>
    <source>
        <strain evidence="2">NRL1</strain>
        <plasmid evidence="2">unnamed</plasmid>
    </source>
</reference>
<name>A0A0S2TIG8_9GAMM</name>